<gene>
    <name evidence="1" type="ORF">UFOVP319_5</name>
</gene>
<evidence type="ECO:0000313" key="1">
    <source>
        <dbReference type="EMBL" id="CAB4137095.1"/>
    </source>
</evidence>
<protein>
    <submittedName>
        <fullName evidence="1">Uncharacterized protein</fullName>
    </submittedName>
</protein>
<sequence>MTTATEPTLYEIILADGAWFGIGTAEEIAELSADDLIPTGFTTREYGE</sequence>
<proteinExistence type="predicted"/>
<dbReference type="EMBL" id="LR796336">
    <property type="protein sequence ID" value="CAB4137095.1"/>
    <property type="molecule type" value="Genomic_DNA"/>
</dbReference>
<reference evidence="1" key="1">
    <citation type="submission" date="2020-04" db="EMBL/GenBank/DDBJ databases">
        <authorList>
            <person name="Chiriac C."/>
            <person name="Salcher M."/>
            <person name="Ghai R."/>
            <person name="Kavagutti S V."/>
        </authorList>
    </citation>
    <scope>NUCLEOTIDE SEQUENCE</scope>
</reference>
<organism evidence="1">
    <name type="scientific">uncultured Caudovirales phage</name>
    <dbReference type="NCBI Taxonomy" id="2100421"/>
    <lineage>
        <taxon>Viruses</taxon>
        <taxon>Duplodnaviria</taxon>
        <taxon>Heunggongvirae</taxon>
        <taxon>Uroviricota</taxon>
        <taxon>Caudoviricetes</taxon>
        <taxon>Peduoviridae</taxon>
        <taxon>Maltschvirus</taxon>
        <taxon>Maltschvirus maltsch</taxon>
    </lineage>
</organism>
<name>A0A6J5LRG7_9CAUD</name>
<accession>A0A6J5LRG7</accession>